<protein>
    <submittedName>
        <fullName evidence="6">PEP-CTERM system TPR-repeat protein PrsT</fullName>
    </submittedName>
</protein>
<feature type="repeat" description="TPR" evidence="3">
    <location>
        <begin position="613"/>
        <end position="646"/>
    </location>
</feature>
<feature type="repeat" description="TPR" evidence="3">
    <location>
        <begin position="715"/>
        <end position="748"/>
    </location>
</feature>
<gene>
    <name evidence="6" type="primary">prsT</name>
    <name evidence="5" type="ORF">ESZ26_01200</name>
    <name evidence="6" type="ORF">ESZ27_13065</name>
</gene>
<dbReference type="Pfam" id="PF12895">
    <property type="entry name" value="ANAPC3"/>
    <property type="match status" value="1"/>
</dbReference>
<dbReference type="EMBL" id="VOLR01000002">
    <property type="protein sequence ID" value="TWX62487.1"/>
    <property type="molecule type" value="Genomic_DNA"/>
</dbReference>
<dbReference type="NCBIfam" id="TIGR02917">
    <property type="entry name" value="PEP_TPR_lipo"/>
    <property type="match status" value="1"/>
</dbReference>
<dbReference type="SMART" id="SM00028">
    <property type="entry name" value="TPR"/>
    <property type="match status" value="16"/>
</dbReference>
<dbReference type="InterPro" id="IPR011990">
    <property type="entry name" value="TPR-like_helical_dom_sf"/>
</dbReference>
<dbReference type="Pfam" id="PF13176">
    <property type="entry name" value="TPR_7"/>
    <property type="match status" value="1"/>
</dbReference>
<feature type="repeat" description="TPR" evidence="3">
    <location>
        <begin position="855"/>
        <end position="888"/>
    </location>
</feature>
<dbReference type="GO" id="GO:0012505">
    <property type="term" value="C:endomembrane system"/>
    <property type="evidence" value="ECO:0007669"/>
    <property type="project" value="UniProtKB-ARBA"/>
</dbReference>
<keyword evidence="1" id="KW-0677">Repeat</keyword>
<feature type="repeat" description="TPR" evidence="3">
    <location>
        <begin position="375"/>
        <end position="408"/>
    </location>
</feature>
<dbReference type="PROSITE" id="PS50005">
    <property type="entry name" value="TPR"/>
    <property type="match status" value="7"/>
</dbReference>
<evidence type="ECO:0000256" key="3">
    <source>
        <dbReference type="PROSITE-ProRule" id="PRU00339"/>
    </source>
</evidence>
<evidence type="ECO:0000313" key="6">
    <source>
        <dbReference type="EMBL" id="TWX65046.1"/>
    </source>
</evidence>
<dbReference type="Pfam" id="PF13181">
    <property type="entry name" value="TPR_8"/>
    <property type="match status" value="1"/>
</dbReference>
<evidence type="ECO:0000313" key="7">
    <source>
        <dbReference type="Proteomes" id="UP000321525"/>
    </source>
</evidence>
<evidence type="ECO:0000256" key="2">
    <source>
        <dbReference type="ARBA" id="ARBA00022803"/>
    </source>
</evidence>
<dbReference type="RefSeq" id="WP_146797563.1">
    <property type="nucleotide sequence ID" value="NZ_VOLP01000003.1"/>
</dbReference>
<dbReference type="GO" id="GO:0005737">
    <property type="term" value="C:cytoplasm"/>
    <property type="evidence" value="ECO:0007669"/>
    <property type="project" value="UniProtKB-ARBA"/>
</dbReference>
<dbReference type="Pfam" id="PF14559">
    <property type="entry name" value="TPR_19"/>
    <property type="match status" value="2"/>
</dbReference>
<dbReference type="GO" id="GO:0032991">
    <property type="term" value="C:protein-containing complex"/>
    <property type="evidence" value="ECO:0007669"/>
    <property type="project" value="UniProtKB-ARBA"/>
</dbReference>
<dbReference type="Proteomes" id="UP000321525">
    <property type="component" value="Unassembled WGS sequence"/>
</dbReference>
<dbReference type="OrthoDB" id="6110507at2"/>
<keyword evidence="7" id="KW-1185">Reference proteome</keyword>
<feature type="repeat" description="TPR" evidence="3">
    <location>
        <begin position="647"/>
        <end position="680"/>
    </location>
</feature>
<evidence type="ECO:0000256" key="1">
    <source>
        <dbReference type="ARBA" id="ARBA00022737"/>
    </source>
</evidence>
<keyword evidence="2 3" id="KW-0802">TPR repeat</keyword>
<organism evidence="6 8">
    <name type="scientific">Colwellia hornerae</name>
    <dbReference type="NCBI Taxonomy" id="89402"/>
    <lineage>
        <taxon>Bacteria</taxon>
        <taxon>Pseudomonadati</taxon>
        <taxon>Pseudomonadota</taxon>
        <taxon>Gammaproteobacteria</taxon>
        <taxon>Alteromonadales</taxon>
        <taxon>Colwelliaceae</taxon>
        <taxon>Colwellia</taxon>
    </lineage>
</organism>
<evidence type="ECO:0000313" key="5">
    <source>
        <dbReference type="EMBL" id="TWX62487.1"/>
    </source>
</evidence>
<dbReference type="InterPro" id="IPR013105">
    <property type="entry name" value="TPR_2"/>
</dbReference>
<dbReference type="GO" id="GO:0016192">
    <property type="term" value="P:vesicle-mediated transport"/>
    <property type="evidence" value="ECO:0007669"/>
    <property type="project" value="UniProtKB-ARBA"/>
</dbReference>
<dbReference type="Pfam" id="PF07719">
    <property type="entry name" value="TPR_2"/>
    <property type="match status" value="1"/>
</dbReference>
<proteinExistence type="predicted"/>
<dbReference type="PANTHER" id="PTHR12558:SF13">
    <property type="entry name" value="CELL DIVISION CYCLE PROTEIN 27 HOMOLOG"/>
    <property type="match status" value="1"/>
</dbReference>
<dbReference type="AlphaFoldDB" id="A0A5C6Q7X7"/>
<dbReference type="InterPro" id="IPR014266">
    <property type="entry name" value="PEP-CTERM_TPR_PrsT"/>
</dbReference>
<dbReference type="SUPFAM" id="SSF48452">
    <property type="entry name" value="TPR-like"/>
    <property type="match status" value="4"/>
</dbReference>
<keyword evidence="4" id="KW-0732">Signal</keyword>
<name>A0A5C6Q7X7_9GAMM</name>
<reference evidence="6 8" key="1">
    <citation type="submission" date="2019-07" db="EMBL/GenBank/DDBJ databases">
        <title>Genomes of sea-ice associated Colwellia species.</title>
        <authorList>
            <person name="Bowman J.P."/>
        </authorList>
    </citation>
    <scope>NUCLEOTIDE SEQUENCE [LARGE SCALE GENOMIC DNA]</scope>
    <source>
        <strain evidence="5 7">ACAM 607</strain>
        <strain evidence="6 8">IC036</strain>
    </source>
</reference>
<dbReference type="Proteomes" id="UP000321917">
    <property type="component" value="Unassembled WGS sequence"/>
</dbReference>
<dbReference type="InterPro" id="IPR019734">
    <property type="entry name" value="TPR_rpt"/>
</dbReference>
<sequence>MSQKLPTSRIYFFLILIALTCSAQASDKNVLEQANIAFKDNNYNEALIHLKNLTQTDPDNLAARLLMAEVLIASAKGAAAEVELVNAERLGADKNLTLLLFAEAYLLQGKYNEVMTHLDNPVQEVILAAKVNVLRGHAQLGLRQLKSSTKSYKNALSLNVNNIDAKLGLAQVALNYYRFDEAQTYVNDVLKGYFPPVNAWILKASIHQSLAELKPALKAINKALLENPRHVQALVIRASLLIELGDYLNAQTDVDSIFKLVPNEPKAQFLAALIESKANDDISTKQQFALLSETISRLDNDTLVNNPNYYYLASVVAFQQGSYSAAEQYIKNYLEIDSLNIKAMTFSATIHIAMKNYSAAQSILNTANLQEENNPKVLSLLGLVSTELNQHEKAKFYFQQVVNLLPESSIASQQLAKNNIDMGEYQQAIDTLLAINSSSQYQSTISFLLVQAYVKSGQKSKALAIAEKLVQVEPGNKEFIHHLGFIYQIIADFPKAKLSFERALKIDTAHTKSIISLAETLQVMGQVKESFTLLEQALLVQENDSSLINALAKIYARTQQYEQSVVWFKKAYQLDNNNKELLKQLSFSYIAAGQPLEAIENIESYLTNHQKTADLYVLLAQYYQQQNNIEKALQNFNSAIRAEGNKGDIYFLIAQLYQKQNKYSDAIEMYKKSAAWSNNKQAPLISLSQLLNQQQNPLEAIKIVEQFLTKEDYSIQLNMVLAHAYYLSGQYDEAEDSYKKLLILVPAKANNRDNVIAGLSLVYQAKNQDNKAIKLLMNALEDKPESFLINSSLAEIHINKDQWQSAYDIYLHLLAEFPQQAMLLNNTAFIASKLSLFDDAKKYSLASLDITSSQPDSLDTLGWVYYQTQEFDKALPLFRQALALDFSKIEIKYHLVLTLKALNREKEAFNTLVEVVNSKREFSDKKEAIKLLNSWVEILRIKKNL</sequence>
<dbReference type="Gene3D" id="1.25.40.10">
    <property type="entry name" value="Tetratricopeptide repeat domain"/>
    <property type="match status" value="4"/>
</dbReference>
<evidence type="ECO:0000313" key="8">
    <source>
        <dbReference type="Proteomes" id="UP000321917"/>
    </source>
</evidence>
<feature type="repeat" description="TPR" evidence="3">
    <location>
        <begin position="477"/>
        <end position="510"/>
    </location>
</feature>
<feature type="repeat" description="TPR" evidence="3">
    <location>
        <begin position="545"/>
        <end position="578"/>
    </location>
</feature>
<dbReference type="EMBL" id="VOLQ01000026">
    <property type="protein sequence ID" value="TWX65046.1"/>
    <property type="molecule type" value="Genomic_DNA"/>
</dbReference>
<evidence type="ECO:0000256" key="4">
    <source>
        <dbReference type="SAM" id="SignalP"/>
    </source>
</evidence>
<feature type="chain" id="PRO_5023074536" evidence="4">
    <location>
        <begin position="26"/>
        <end position="945"/>
    </location>
</feature>
<dbReference type="PANTHER" id="PTHR12558">
    <property type="entry name" value="CELL DIVISION CYCLE 16,23,27"/>
    <property type="match status" value="1"/>
</dbReference>
<comment type="caution">
    <text evidence="6">The sequence shown here is derived from an EMBL/GenBank/DDBJ whole genome shotgun (WGS) entry which is preliminary data.</text>
</comment>
<feature type="signal peptide" evidence="4">
    <location>
        <begin position="1"/>
        <end position="25"/>
    </location>
</feature>
<accession>A0A5C6Q7X7</accession>